<keyword evidence="3" id="KW-1185">Reference proteome</keyword>
<feature type="region of interest" description="Disordered" evidence="1">
    <location>
        <begin position="10"/>
        <end position="117"/>
    </location>
</feature>
<dbReference type="EMBL" id="JAQOWY010000734">
    <property type="protein sequence ID" value="KAK1838992.1"/>
    <property type="molecule type" value="Genomic_DNA"/>
</dbReference>
<protein>
    <submittedName>
        <fullName evidence="2">LEM3/CDC50 family protein</fullName>
    </submittedName>
</protein>
<feature type="compositionally biased region" description="Basic and acidic residues" evidence="1">
    <location>
        <begin position="83"/>
        <end position="98"/>
    </location>
</feature>
<dbReference type="Proteomes" id="UP001243330">
    <property type="component" value="Unassembled WGS sequence"/>
</dbReference>
<evidence type="ECO:0000313" key="3">
    <source>
        <dbReference type="Proteomes" id="UP001243330"/>
    </source>
</evidence>
<accession>A0AAD9A0G9</accession>
<evidence type="ECO:0000313" key="2">
    <source>
        <dbReference type="EMBL" id="KAK1838992.1"/>
    </source>
</evidence>
<proteinExistence type="predicted"/>
<sequence length="117" mass="12729">MVLTACSVLTRSGSLSHAAKPKPCINAKPHGLTSTPGSRSCASRDVSQDINLPPIPHPTPELIARSECLSKMPEPSPGVNHADSIDSQHDKGKKEEKKKSRRPANTAFRQQRLKAWQ</sequence>
<name>A0AAD9A0G9_9PEZI</name>
<evidence type="ECO:0000256" key="1">
    <source>
        <dbReference type="SAM" id="MobiDB-lite"/>
    </source>
</evidence>
<comment type="caution">
    <text evidence="2">The sequence shown here is derived from an EMBL/GenBank/DDBJ whole genome shotgun (WGS) entry which is preliminary data.</text>
</comment>
<feature type="compositionally biased region" description="Polar residues" evidence="1">
    <location>
        <begin position="32"/>
        <end position="41"/>
    </location>
</feature>
<gene>
    <name evidence="2" type="ORF">CCHR01_18385</name>
</gene>
<dbReference type="AlphaFoldDB" id="A0AAD9A0G9"/>
<organism evidence="2 3">
    <name type="scientific">Colletotrichum chrysophilum</name>
    <dbReference type="NCBI Taxonomy" id="1836956"/>
    <lineage>
        <taxon>Eukaryota</taxon>
        <taxon>Fungi</taxon>
        <taxon>Dikarya</taxon>
        <taxon>Ascomycota</taxon>
        <taxon>Pezizomycotina</taxon>
        <taxon>Sordariomycetes</taxon>
        <taxon>Hypocreomycetidae</taxon>
        <taxon>Glomerellales</taxon>
        <taxon>Glomerellaceae</taxon>
        <taxon>Colletotrichum</taxon>
        <taxon>Colletotrichum gloeosporioides species complex</taxon>
    </lineage>
</organism>
<reference evidence="2" key="1">
    <citation type="submission" date="2023-01" db="EMBL/GenBank/DDBJ databases">
        <title>Colletotrichum chrysophilum M932 genome sequence.</title>
        <authorList>
            <person name="Baroncelli R."/>
        </authorList>
    </citation>
    <scope>NUCLEOTIDE SEQUENCE</scope>
    <source>
        <strain evidence="2">M932</strain>
    </source>
</reference>